<dbReference type="PANTHER" id="PTHR32552:SF68">
    <property type="entry name" value="FERRICHROME OUTER MEMBRANE TRANSPORTER_PHAGE RECEPTOR"/>
    <property type="match status" value="1"/>
</dbReference>
<organism evidence="14 15">
    <name type="scientific">Pseudomonas typographi</name>
    <dbReference type="NCBI Taxonomy" id="2715964"/>
    <lineage>
        <taxon>Bacteria</taxon>
        <taxon>Pseudomonadati</taxon>
        <taxon>Pseudomonadota</taxon>
        <taxon>Gammaproteobacteria</taxon>
        <taxon>Pseudomonadales</taxon>
        <taxon>Pseudomonadaceae</taxon>
        <taxon>Pseudomonas</taxon>
    </lineage>
</organism>
<sequence length="331" mass="36718">MLLGVDYLHSNNTQYELGDGQLITTGNVLDSDTLDFPHIPRARDKSYDSRNIQRGLILQDQITVLEKLHLLFAGKESVWESQTNIVGGASTPYRETKWVPNYGIAYDLTPEITAYANVLHGFSGSANIDRSGNALPPSSSTAKEVGLKFSLLDDRFTLTTALFDIKQTNVPLEDQMGQYIGAEGRHSKGFDLDLNGQIVPGWNLTASYTYSKFEDPGEVNGEVNKVTGQPKHSANVWTTYELQDGPLKGFGAGIGVTAASDMLSGYRTSTYFNVAGYAQTDMSVFYHQKNWSLNLGVKNLFDRDIYSYSTSVYYLGVKDGRTTRLTAEYRF</sequence>
<dbReference type="InterPro" id="IPR036942">
    <property type="entry name" value="Beta-barrel_TonB_sf"/>
</dbReference>
<keyword evidence="7" id="KW-0408">Iron</keyword>
<feature type="domain" description="TonB-dependent receptor-like beta-barrel" evidence="13">
    <location>
        <begin position="26"/>
        <end position="300"/>
    </location>
</feature>
<dbReference type="PANTHER" id="PTHR32552">
    <property type="entry name" value="FERRICHROME IRON RECEPTOR-RELATED"/>
    <property type="match status" value="1"/>
</dbReference>
<evidence type="ECO:0000256" key="6">
    <source>
        <dbReference type="ARBA" id="ARBA00022729"/>
    </source>
</evidence>
<evidence type="ECO:0000256" key="4">
    <source>
        <dbReference type="ARBA" id="ARBA00022496"/>
    </source>
</evidence>
<evidence type="ECO:0000256" key="1">
    <source>
        <dbReference type="ARBA" id="ARBA00004571"/>
    </source>
</evidence>
<keyword evidence="5 12" id="KW-0812">Transmembrane</keyword>
<evidence type="ECO:0000256" key="3">
    <source>
        <dbReference type="ARBA" id="ARBA00022452"/>
    </source>
</evidence>
<evidence type="ECO:0000256" key="9">
    <source>
        <dbReference type="ARBA" id="ARBA00023077"/>
    </source>
</evidence>
<reference evidence="14 15" key="1">
    <citation type="journal article" date="2020" name="Insects">
        <title>Bacteria Belonging to Pseudomonas typographi sp. nov. from the Bark Beetle Ips typographus Have Genomic Potential to Aid in the Host Ecology.</title>
        <authorList>
            <person name="Peral-Aranega E."/>
            <person name="Saati-Santamaria Z."/>
            <person name="Kolarik M."/>
            <person name="Rivas R."/>
            <person name="Garcia-Fraile P."/>
        </authorList>
    </citation>
    <scope>NUCLEOTIDE SEQUENCE [LARGE SCALE GENOMIC DNA]</scope>
    <source>
        <strain evidence="14 15">CA3A</strain>
    </source>
</reference>
<evidence type="ECO:0000256" key="7">
    <source>
        <dbReference type="ARBA" id="ARBA00023004"/>
    </source>
</evidence>
<dbReference type="Proteomes" id="UP000805841">
    <property type="component" value="Unassembled WGS sequence"/>
</dbReference>
<evidence type="ECO:0000256" key="8">
    <source>
        <dbReference type="ARBA" id="ARBA00023065"/>
    </source>
</evidence>
<dbReference type="Gene3D" id="2.40.170.20">
    <property type="entry name" value="TonB-dependent receptor, beta-barrel domain"/>
    <property type="match status" value="1"/>
</dbReference>
<comment type="similarity">
    <text evidence="12">Belongs to the TonB-dependent receptor family.</text>
</comment>
<dbReference type="InterPro" id="IPR000531">
    <property type="entry name" value="Beta-barrel_TonB"/>
</dbReference>
<keyword evidence="8" id="KW-0406">Ion transport</keyword>
<dbReference type="PROSITE" id="PS52016">
    <property type="entry name" value="TONB_DEPENDENT_REC_3"/>
    <property type="match status" value="1"/>
</dbReference>
<evidence type="ECO:0000256" key="12">
    <source>
        <dbReference type="PROSITE-ProRule" id="PRU01360"/>
    </source>
</evidence>
<keyword evidence="11 12" id="KW-0998">Cell outer membrane</keyword>
<evidence type="ECO:0000256" key="2">
    <source>
        <dbReference type="ARBA" id="ARBA00022448"/>
    </source>
</evidence>
<dbReference type="SUPFAM" id="SSF56935">
    <property type="entry name" value="Porins"/>
    <property type="match status" value="1"/>
</dbReference>
<keyword evidence="9" id="KW-0798">TonB box</keyword>
<dbReference type="EMBL" id="JAAOCA010000034">
    <property type="protein sequence ID" value="MBD1601379.1"/>
    <property type="molecule type" value="Genomic_DNA"/>
</dbReference>
<keyword evidence="2 12" id="KW-0813">Transport</keyword>
<keyword evidence="4" id="KW-0410">Iron transport</keyword>
<keyword evidence="14" id="KW-0675">Receptor</keyword>
<proteinExistence type="inferred from homology"/>
<evidence type="ECO:0000256" key="10">
    <source>
        <dbReference type="ARBA" id="ARBA00023136"/>
    </source>
</evidence>
<protein>
    <submittedName>
        <fullName evidence="14">TonB-dependent receptor</fullName>
    </submittedName>
</protein>
<name>A0ABR7Z7H2_9PSED</name>
<keyword evidence="3 12" id="KW-1134">Transmembrane beta strand</keyword>
<keyword evidence="15" id="KW-1185">Reference proteome</keyword>
<dbReference type="Pfam" id="PF00593">
    <property type="entry name" value="TonB_dep_Rec_b-barrel"/>
    <property type="match status" value="1"/>
</dbReference>
<keyword evidence="10 12" id="KW-0472">Membrane</keyword>
<dbReference type="RefSeq" id="WP_190424603.1">
    <property type="nucleotide sequence ID" value="NZ_JAAOCA010000034.1"/>
</dbReference>
<evidence type="ECO:0000313" key="15">
    <source>
        <dbReference type="Proteomes" id="UP000805841"/>
    </source>
</evidence>
<comment type="caution">
    <text evidence="14">The sequence shown here is derived from an EMBL/GenBank/DDBJ whole genome shotgun (WGS) entry which is preliminary data.</text>
</comment>
<dbReference type="InterPro" id="IPR039426">
    <property type="entry name" value="TonB-dep_rcpt-like"/>
</dbReference>
<evidence type="ECO:0000256" key="11">
    <source>
        <dbReference type="ARBA" id="ARBA00023237"/>
    </source>
</evidence>
<accession>A0ABR7Z7H2</accession>
<evidence type="ECO:0000259" key="13">
    <source>
        <dbReference type="Pfam" id="PF00593"/>
    </source>
</evidence>
<gene>
    <name evidence="14" type="ORF">HAQ05_22140</name>
</gene>
<comment type="subcellular location">
    <subcellularLocation>
        <location evidence="1 12">Cell outer membrane</location>
        <topology evidence="1 12">Multi-pass membrane protein</topology>
    </subcellularLocation>
</comment>
<keyword evidence="6" id="KW-0732">Signal</keyword>
<evidence type="ECO:0000256" key="5">
    <source>
        <dbReference type="ARBA" id="ARBA00022692"/>
    </source>
</evidence>
<evidence type="ECO:0000313" key="14">
    <source>
        <dbReference type="EMBL" id="MBD1601379.1"/>
    </source>
</evidence>